<keyword evidence="3" id="KW-1185">Reference proteome</keyword>
<organism evidence="2 3">
    <name type="scientific">Talaromyces islandicus</name>
    <name type="common">Penicillium islandicum</name>
    <dbReference type="NCBI Taxonomy" id="28573"/>
    <lineage>
        <taxon>Eukaryota</taxon>
        <taxon>Fungi</taxon>
        <taxon>Dikarya</taxon>
        <taxon>Ascomycota</taxon>
        <taxon>Pezizomycotina</taxon>
        <taxon>Eurotiomycetes</taxon>
        <taxon>Eurotiomycetidae</taxon>
        <taxon>Eurotiales</taxon>
        <taxon>Trichocomaceae</taxon>
        <taxon>Talaromyces</taxon>
        <taxon>Talaromyces sect. Islandici</taxon>
    </lineage>
</organism>
<protein>
    <submittedName>
        <fullName evidence="2">Uncharacterized protein</fullName>
    </submittedName>
</protein>
<dbReference type="OMA" id="WRAILTI"/>
<proteinExistence type="predicted"/>
<dbReference type="OrthoDB" id="5273928at2759"/>
<sequence length="360" mass="41429">MTGQGPSLLHGVSGISWEYESPFLEVDYEERCPIGAPSLKHLAMKQTLRDQRNLSQSLFFQVPWLIAKELWDYLRRSGKRTLHLWKIFCTCYPNEFRQVSPFCRMTVDKPSFLMRDYLNLVKSANCDWATQLVIWTEHAFTPELVEIADVINLVSLEVNTGTTVAYQHDNINQAISTVDDRILRTWAELIESSGAFRHLRILKLNEQRHLTETAFLYLSKFPALEYCIVAMCDALTSKAAITTAEAHGWQICQDKPTGAIYDFSERRVDFPTRWRNEVPASLVPPSLPKDIPVLEYIVGQRRERLAASSFVYVFRRTHTNTSERNKRKPEDRLAPIGRKARKPTMKGRGKDLSGLLGEFM</sequence>
<accession>A0A0U1LPT8</accession>
<name>A0A0U1LPT8_TALIS</name>
<dbReference type="EMBL" id="CVMT01000002">
    <property type="protein sequence ID" value="CRG85311.1"/>
    <property type="molecule type" value="Genomic_DNA"/>
</dbReference>
<feature type="compositionally biased region" description="Basic residues" evidence="1">
    <location>
        <begin position="338"/>
        <end position="347"/>
    </location>
</feature>
<dbReference type="Proteomes" id="UP000054383">
    <property type="component" value="Unassembled WGS sequence"/>
</dbReference>
<evidence type="ECO:0000313" key="3">
    <source>
        <dbReference type="Proteomes" id="UP000054383"/>
    </source>
</evidence>
<dbReference type="AlphaFoldDB" id="A0A0U1LPT8"/>
<reference evidence="2 3" key="1">
    <citation type="submission" date="2015-04" db="EMBL/GenBank/DDBJ databases">
        <authorList>
            <person name="Syromyatnikov M.Y."/>
            <person name="Popov V.N."/>
        </authorList>
    </citation>
    <scope>NUCLEOTIDE SEQUENCE [LARGE SCALE GENOMIC DNA]</scope>
    <source>
        <strain evidence="2">WF-38-12</strain>
    </source>
</reference>
<feature type="region of interest" description="Disordered" evidence="1">
    <location>
        <begin position="321"/>
        <end position="360"/>
    </location>
</feature>
<evidence type="ECO:0000313" key="2">
    <source>
        <dbReference type="EMBL" id="CRG85311.1"/>
    </source>
</evidence>
<evidence type="ECO:0000256" key="1">
    <source>
        <dbReference type="SAM" id="MobiDB-lite"/>
    </source>
</evidence>
<gene>
    <name evidence="2" type="ORF">PISL3812_02410</name>
</gene>
<feature type="compositionally biased region" description="Basic and acidic residues" evidence="1">
    <location>
        <begin position="321"/>
        <end position="333"/>
    </location>
</feature>